<dbReference type="AlphaFoldDB" id="A0A5B7K0N3"/>
<proteinExistence type="predicted"/>
<keyword evidence="3" id="KW-1185">Reference proteome</keyword>
<evidence type="ECO:0000313" key="3">
    <source>
        <dbReference type="Proteomes" id="UP000324222"/>
    </source>
</evidence>
<reference evidence="2 3" key="1">
    <citation type="submission" date="2019-05" db="EMBL/GenBank/DDBJ databases">
        <title>Another draft genome of Portunus trituberculatus and its Hox gene families provides insights of decapod evolution.</title>
        <authorList>
            <person name="Jeong J.-H."/>
            <person name="Song I."/>
            <person name="Kim S."/>
            <person name="Choi T."/>
            <person name="Kim D."/>
            <person name="Ryu S."/>
            <person name="Kim W."/>
        </authorList>
    </citation>
    <scope>NUCLEOTIDE SEQUENCE [LARGE SCALE GENOMIC DNA]</scope>
    <source>
        <tissue evidence="2">Muscle</tissue>
    </source>
</reference>
<dbReference type="Proteomes" id="UP000324222">
    <property type="component" value="Unassembled WGS sequence"/>
</dbReference>
<accession>A0A5B7K0N3</accession>
<evidence type="ECO:0000313" key="2">
    <source>
        <dbReference type="EMBL" id="MPC98708.1"/>
    </source>
</evidence>
<protein>
    <submittedName>
        <fullName evidence="2">Uncharacterized protein</fullName>
    </submittedName>
</protein>
<sequence length="59" mass="6354">MYITHTHAPRMSLHHQPSLQPRPPSPSPSPGGRSASRVASAARSGSCFIKQHLLDQDAP</sequence>
<comment type="caution">
    <text evidence="2">The sequence shown here is derived from an EMBL/GenBank/DDBJ whole genome shotgun (WGS) entry which is preliminary data.</text>
</comment>
<name>A0A5B7K0N3_PORTR</name>
<organism evidence="2 3">
    <name type="scientific">Portunus trituberculatus</name>
    <name type="common">Swimming crab</name>
    <name type="synonym">Neptunus trituberculatus</name>
    <dbReference type="NCBI Taxonomy" id="210409"/>
    <lineage>
        <taxon>Eukaryota</taxon>
        <taxon>Metazoa</taxon>
        <taxon>Ecdysozoa</taxon>
        <taxon>Arthropoda</taxon>
        <taxon>Crustacea</taxon>
        <taxon>Multicrustacea</taxon>
        <taxon>Malacostraca</taxon>
        <taxon>Eumalacostraca</taxon>
        <taxon>Eucarida</taxon>
        <taxon>Decapoda</taxon>
        <taxon>Pleocyemata</taxon>
        <taxon>Brachyura</taxon>
        <taxon>Eubrachyura</taxon>
        <taxon>Portunoidea</taxon>
        <taxon>Portunidae</taxon>
        <taxon>Portuninae</taxon>
        <taxon>Portunus</taxon>
    </lineage>
</organism>
<feature type="region of interest" description="Disordered" evidence="1">
    <location>
        <begin position="1"/>
        <end position="43"/>
    </location>
</feature>
<feature type="compositionally biased region" description="Pro residues" evidence="1">
    <location>
        <begin position="20"/>
        <end position="29"/>
    </location>
</feature>
<dbReference type="EMBL" id="VSRR010115260">
    <property type="protein sequence ID" value="MPC98708.1"/>
    <property type="molecule type" value="Genomic_DNA"/>
</dbReference>
<feature type="compositionally biased region" description="Low complexity" evidence="1">
    <location>
        <begin position="30"/>
        <end position="43"/>
    </location>
</feature>
<evidence type="ECO:0000256" key="1">
    <source>
        <dbReference type="SAM" id="MobiDB-lite"/>
    </source>
</evidence>
<gene>
    <name evidence="2" type="ORF">E2C01_094089</name>
</gene>